<sequence>MADPLYCPWVLGFPCLKPEVWAAWAQALLSALAIYAAARIAAKQEKLAFRRKADACIGLMSHTEQTLFMALENPNSDETKMLVGTVLEQLRSVPMEAVPDLRLMTIINRSARRLARLHSELTAAPSPDAVITGARILGRRRLIDAMVNEISIDTLEMAHLLDSIMGRSLLDRVKAWLPRRRFRHAATPDE</sequence>
<dbReference type="RefSeq" id="WP_099554607.1">
    <property type="nucleotide sequence ID" value="NZ_JAKJQX010000014.1"/>
</dbReference>
<name>A0AAJ2WMW1_STEMA</name>
<keyword evidence="1" id="KW-0812">Transmembrane</keyword>
<evidence type="ECO:0000313" key="2">
    <source>
        <dbReference type="EMBL" id="MDZ5764966.1"/>
    </source>
</evidence>
<protein>
    <recommendedName>
        <fullName evidence="4">Transmembrane protein</fullName>
    </recommendedName>
</protein>
<gene>
    <name evidence="2" type="ORF">U4I38_10840</name>
</gene>
<organism evidence="2 3">
    <name type="scientific">Stenotrophomonas maltophilia</name>
    <name type="common">Pseudomonas maltophilia</name>
    <name type="synonym">Xanthomonas maltophilia</name>
    <dbReference type="NCBI Taxonomy" id="40324"/>
    <lineage>
        <taxon>Bacteria</taxon>
        <taxon>Pseudomonadati</taxon>
        <taxon>Pseudomonadota</taxon>
        <taxon>Gammaproteobacteria</taxon>
        <taxon>Lysobacterales</taxon>
        <taxon>Lysobacteraceae</taxon>
        <taxon>Stenotrophomonas</taxon>
        <taxon>Stenotrophomonas maltophilia group</taxon>
    </lineage>
</organism>
<dbReference type="EMBL" id="JAXRVB010000010">
    <property type="protein sequence ID" value="MDZ5764966.1"/>
    <property type="molecule type" value="Genomic_DNA"/>
</dbReference>
<evidence type="ECO:0008006" key="4">
    <source>
        <dbReference type="Google" id="ProtNLM"/>
    </source>
</evidence>
<dbReference type="AlphaFoldDB" id="A0AAJ2WMW1"/>
<proteinExistence type="predicted"/>
<feature type="transmembrane region" description="Helical" evidence="1">
    <location>
        <begin position="20"/>
        <end position="42"/>
    </location>
</feature>
<evidence type="ECO:0000313" key="3">
    <source>
        <dbReference type="Proteomes" id="UP001288387"/>
    </source>
</evidence>
<dbReference type="Proteomes" id="UP001288387">
    <property type="component" value="Unassembled WGS sequence"/>
</dbReference>
<reference evidence="2" key="1">
    <citation type="submission" date="2023-12" db="EMBL/GenBank/DDBJ databases">
        <title>'Antibacterial potential of Stenotrophomonas maltophilia cystic fibrosis isolates' (manuscript under preparation).</title>
        <authorList>
            <person name="Crisan C.V."/>
            <person name="Pettis M."/>
            <person name="Goldberg J.B."/>
        </authorList>
    </citation>
    <scope>NUCLEOTIDE SEQUENCE</scope>
    <source>
        <strain evidence="2">CCV129</strain>
    </source>
</reference>
<keyword evidence="1" id="KW-0472">Membrane</keyword>
<accession>A0AAJ2WMW1</accession>
<comment type="caution">
    <text evidence="2">The sequence shown here is derived from an EMBL/GenBank/DDBJ whole genome shotgun (WGS) entry which is preliminary data.</text>
</comment>
<evidence type="ECO:0000256" key="1">
    <source>
        <dbReference type="SAM" id="Phobius"/>
    </source>
</evidence>
<keyword evidence="1" id="KW-1133">Transmembrane helix</keyword>